<dbReference type="GO" id="GO:0005886">
    <property type="term" value="C:plasma membrane"/>
    <property type="evidence" value="ECO:0007669"/>
    <property type="project" value="UniProtKB-SubCell"/>
</dbReference>
<comment type="subunit">
    <text evidence="18">At low DSF concentrations, interacts with RpfF.</text>
</comment>
<evidence type="ECO:0000256" key="15">
    <source>
        <dbReference type="ARBA" id="ARBA00023026"/>
    </source>
</evidence>
<dbReference type="InterPro" id="IPR008207">
    <property type="entry name" value="Sig_transdc_His_kin_Hpt_dom"/>
</dbReference>
<dbReference type="InterPro" id="IPR003594">
    <property type="entry name" value="HATPase_dom"/>
</dbReference>
<proteinExistence type="predicted"/>
<evidence type="ECO:0000256" key="6">
    <source>
        <dbReference type="ARBA" id="ARBA00022553"/>
    </source>
</evidence>
<evidence type="ECO:0000256" key="7">
    <source>
        <dbReference type="ARBA" id="ARBA00022679"/>
    </source>
</evidence>
<evidence type="ECO:0000256" key="12">
    <source>
        <dbReference type="ARBA" id="ARBA00022840"/>
    </source>
</evidence>
<dbReference type="SMART" id="SM00388">
    <property type="entry name" value="HisKA"/>
    <property type="match status" value="1"/>
</dbReference>
<dbReference type="SUPFAM" id="SSF47226">
    <property type="entry name" value="Histidine-containing phosphotransfer domain, HPT domain"/>
    <property type="match status" value="1"/>
</dbReference>
<dbReference type="Gene3D" id="1.20.120.160">
    <property type="entry name" value="HPT domain"/>
    <property type="match status" value="1"/>
</dbReference>
<feature type="domain" description="HPt" evidence="25">
    <location>
        <begin position="958"/>
        <end position="1051"/>
    </location>
</feature>
<evidence type="ECO:0000256" key="17">
    <source>
        <dbReference type="ARBA" id="ARBA00058004"/>
    </source>
</evidence>
<keyword evidence="16" id="KW-0472">Membrane</keyword>
<dbReference type="SUPFAM" id="SSF55785">
    <property type="entry name" value="PYP-like sensor domain (PAS domain)"/>
    <property type="match status" value="1"/>
</dbReference>
<evidence type="ECO:0000256" key="2">
    <source>
        <dbReference type="ARBA" id="ARBA00004429"/>
    </source>
</evidence>
<evidence type="ECO:0000256" key="1">
    <source>
        <dbReference type="ARBA" id="ARBA00000085"/>
    </source>
</evidence>
<comment type="catalytic activity">
    <reaction evidence="1">
        <text>ATP + protein L-histidine = ADP + protein N-phospho-L-histidine.</text>
        <dbReference type="EC" id="2.7.13.3"/>
    </reaction>
</comment>
<dbReference type="InterPro" id="IPR036641">
    <property type="entry name" value="HPT_dom_sf"/>
</dbReference>
<keyword evidence="6 22" id="KW-0597">Phosphoprotein</keyword>
<dbReference type="InterPro" id="IPR003661">
    <property type="entry name" value="HisK_dim/P_dom"/>
</dbReference>
<dbReference type="InterPro" id="IPR001638">
    <property type="entry name" value="Solute-binding_3/MltF_N"/>
</dbReference>
<feature type="modified residue" description="4-aspartylphosphate" evidence="22">
    <location>
        <position position="868"/>
    </location>
</feature>
<dbReference type="Gene3D" id="3.30.565.10">
    <property type="entry name" value="Histidine kinase-like ATPase, C-terminal domain"/>
    <property type="match status" value="1"/>
</dbReference>
<evidence type="ECO:0000256" key="21">
    <source>
        <dbReference type="PROSITE-ProRule" id="PRU00110"/>
    </source>
</evidence>
<dbReference type="FunFam" id="1.10.287.130:FF:000002">
    <property type="entry name" value="Two-component osmosensing histidine kinase"/>
    <property type="match status" value="1"/>
</dbReference>
<gene>
    <name evidence="26" type="ORF">ABRY99_01325</name>
</gene>
<protein>
    <recommendedName>
        <fullName evidence="19">Sensory/regulatory protein RpfC</fullName>
        <ecNumber evidence="3">2.7.13.3</ecNumber>
    </recommendedName>
    <alternativeName>
        <fullName evidence="20">Virulence sensor protein BvgS</fullName>
    </alternativeName>
</protein>
<dbReference type="SMART" id="SM00448">
    <property type="entry name" value="REC"/>
    <property type="match status" value="1"/>
</dbReference>
<evidence type="ECO:0000259" key="25">
    <source>
        <dbReference type="PROSITE" id="PS50894"/>
    </source>
</evidence>
<feature type="domain" description="Response regulatory" evidence="24">
    <location>
        <begin position="818"/>
        <end position="937"/>
    </location>
</feature>
<dbReference type="GO" id="GO:0005524">
    <property type="term" value="F:ATP binding"/>
    <property type="evidence" value="ECO:0007669"/>
    <property type="project" value="UniProtKB-KW"/>
</dbReference>
<dbReference type="PROSITE" id="PS50110">
    <property type="entry name" value="RESPONSE_REGULATORY"/>
    <property type="match status" value="1"/>
</dbReference>
<evidence type="ECO:0000259" key="23">
    <source>
        <dbReference type="PROSITE" id="PS50109"/>
    </source>
</evidence>
<dbReference type="Pfam" id="PF00072">
    <property type="entry name" value="Response_reg"/>
    <property type="match status" value="1"/>
</dbReference>
<accession>A0AB39CJJ4</accession>
<dbReference type="InterPro" id="IPR035965">
    <property type="entry name" value="PAS-like_dom_sf"/>
</dbReference>
<evidence type="ECO:0000256" key="19">
    <source>
        <dbReference type="ARBA" id="ARBA00068150"/>
    </source>
</evidence>
<dbReference type="SUPFAM" id="SSF55874">
    <property type="entry name" value="ATPase domain of HSP90 chaperone/DNA topoisomerase II/histidine kinase"/>
    <property type="match status" value="1"/>
</dbReference>
<feature type="modified residue" description="Phosphohistidine" evidence="21">
    <location>
        <position position="997"/>
    </location>
</feature>
<dbReference type="Gene3D" id="3.40.190.10">
    <property type="entry name" value="Periplasmic binding protein-like II"/>
    <property type="match status" value="2"/>
</dbReference>
<dbReference type="CDD" id="cd01007">
    <property type="entry name" value="PBP2_BvgS_HisK_like"/>
    <property type="match status" value="1"/>
</dbReference>
<sequence>MKRRLVSWSLLAVLALISAVWLAWAYLPTGSSSRVDLEDFEHTVRLSPDEREKLAGLPVLRMGYVPAWQPLSFYDPLAGRVSGVAGEYADLLAQTLGLRFQLVPVGSMMELQNLMLKGEVDIVPLMTHSHPVGRRFIYSEPYETLPEVFVTRPGQSGRHLANELSGKAIVTAAPESTRQKLRDRIAGASVFAAPSATEGLDMVKDGHVEAYVGNAAIVDALIRGPYRYSLQIAGQTGLVVPLSAAIVDRYAWLVPLVNRVLGATPPSLKRQILNSWTAVVYKPSAVDWMRVAKKLLPALLAGALVLGALFLAFVKYRREALQRREAEAKLHAVTRNLPAVVFQARKSGVDDLAFDYVSGNSVDIWGLTPEAMRDHPWRFLERIDPRDVGEFLERQRVASESLEPFLLEFRVLNGSAQPRWIRGNAVPTHAPDGAVVWCGYWVDISDIKHQAAQIEAAKEAAERAAQGKAHFLAVMSHEIRTPMNGVVGMLELLRESRLLPEQAAMVDTIDESANHLLALLDEILDASKIEAGRIQLDARPFDVRSVVVDVVRLFKVSAMAKGLALTLRVDPAVPMYVQGDALRLRQIFTNLVGNAIKFTNAGSVAVEIRREGDRQAAFASLHCTVTDTGVGLAGVTQEELFAPYTQGQTGLDLAGAVSGTGLGLSICRKIAQAMGGQLTLADNPQGKGAQAALELSLPVAAQAFIDRVPYQALYLAIQNPAVDRLLREYLKILGCEHLVKPQARDQAAGAPSGLELTCAPGEQVVVATVSGQRPIFRLKVDDSLLHWRDVVRLLQGEGRSEEGAPAGRSGEGGTRPCKVLVAEDHAISRKLLAAQLETLGCVVDSCEDGEDAWRRLARPHDYDVLITDGHMPRLDGVSLLQRLRQSDDPALRTLPVALLSATPLVLPGQPPGLAQGVTILLKPVKLGELDELLRGVVSSGSDDLAAPVKPSMAPPAGVMDVPAAVLREFAMVIEEDRTRLPALLQARDLEALQDWVHRQAGALAVVGHVGLADRAVEVENILKNRDASAALPEVAAFDGELAALARRFAQA</sequence>
<dbReference type="SUPFAM" id="SSF52172">
    <property type="entry name" value="CheY-like"/>
    <property type="match status" value="1"/>
</dbReference>
<reference evidence="26" key="1">
    <citation type="submission" date="2024-05" db="EMBL/GenBank/DDBJ databases">
        <authorList>
            <person name="Luo Y.-C."/>
            <person name="Nicholds J."/>
            <person name="Mortimer T."/>
            <person name="Maboni G."/>
        </authorList>
    </citation>
    <scope>NUCLEOTIDE SEQUENCE</scope>
    <source>
        <strain evidence="26">153920</strain>
    </source>
</reference>
<dbReference type="PROSITE" id="PS50894">
    <property type="entry name" value="HPT"/>
    <property type="match status" value="1"/>
</dbReference>
<dbReference type="Pfam" id="PF00497">
    <property type="entry name" value="SBP_bac_3"/>
    <property type="match status" value="1"/>
</dbReference>
<evidence type="ECO:0000256" key="18">
    <source>
        <dbReference type="ARBA" id="ARBA00064003"/>
    </source>
</evidence>
<evidence type="ECO:0000256" key="11">
    <source>
        <dbReference type="ARBA" id="ARBA00022777"/>
    </source>
</evidence>
<dbReference type="PRINTS" id="PR00344">
    <property type="entry name" value="BCTRLSENSOR"/>
</dbReference>
<dbReference type="InterPro" id="IPR000014">
    <property type="entry name" value="PAS"/>
</dbReference>
<comment type="subcellular location">
    <subcellularLocation>
        <location evidence="2">Cell inner membrane</location>
        <topology evidence="2">Multi-pass membrane protein</topology>
    </subcellularLocation>
</comment>
<comment type="function">
    <text evidence="17">Member of the two-component regulatory system BvgS/BvgA. Phosphorylates BvgA via a four-step phosphorelay in response to environmental signals.</text>
</comment>
<keyword evidence="11" id="KW-0418">Kinase</keyword>
<keyword evidence="15" id="KW-0843">Virulence</keyword>
<dbReference type="InterPro" id="IPR005467">
    <property type="entry name" value="His_kinase_dom"/>
</dbReference>
<dbReference type="SUPFAM" id="SSF47384">
    <property type="entry name" value="Homodimeric domain of signal transducing histidine kinase"/>
    <property type="match status" value="1"/>
</dbReference>
<evidence type="ECO:0000256" key="10">
    <source>
        <dbReference type="ARBA" id="ARBA00022741"/>
    </source>
</evidence>
<dbReference type="SMART" id="SM00387">
    <property type="entry name" value="HATPase_c"/>
    <property type="match status" value="1"/>
</dbReference>
<dbReference type="Pfam" id="PF00512">
    <property type="entry name" value="HisKA"/>
    <property type="match status" value="1"/>
</dbReference>
<dbReference type="Pfam" id="PF02518">
    <property type="entry name" value="HATPase_c"/>
    <property type="match status" value="1"/>
</dbReference>
<keyword evidence="9" id="KW-0732">Signal</keyword>
<evidence type="ECO:0000256" key="20">
    <source>
        <dbReference type="ARBA" id="ARBA00070152"/>
    </source>
</evidence>
<keyword evidence="14" id="KW-0902">Two-component regulatory system</keyword>
<evidence type="ECO:0000256" key="4">
    <source>
        <dbReference type="ARBA" id="ARBA00022475"/>
    </source>
</evidence>
<evidence type="ECO:0000256" key="5">
    <source>
        <dbReference type="ARBA" id="ARBA00022519"/>
    </source>
</evidence>
<dbReference type="InterPro" id="IPR004358">
    <property type="entry name" value="Sig_transdc_His_kin-like_C"/>
</dbReference>
<dbReference type="Gene3D" id="1.10.287.130">
    <property type="match status" value="1"/>
</dbReference>
<dbReference type="SUPFAM" id="SSF53850">
    <property type="entry name" value="Periplasmic binding protein-like II"/>
    <property type="match status" value="1"/>
</dbReference>
<organism evidence="26">
    <name type="scientific">Castellaniella ginsengisoli</name>
    <dbReference type="NCBI Taxonomy" id="546114"/>
    <lineage>
        <taxon>Bacteria</taxon>
        <taxon>Pseudomonadati</taxon>
        <taxon>Pseudomonadota</taxon>
        <taxon>Betaproteobacteria</taxon>
        <taxon>Burkholderiales</taxon>
        <taxon>Alcaligenaceae</taxon>
        <taxon>Castellaniella</taxon>
    </lineage>
</organism>
<dbReference type="CDD" id="cd17546">
    <property type="entry name" value="REC_hyHK_CKI1_RcsC-like"/>
    <property type="match status" value="1"/>
</dbReference>
<keyword evidence="8" id="KW-0812">Transmembrane</keyword>
<dbReference type="RefSeq" id="WP_368643571.1">
    <property type="nucleotide sequence ID" value="NZ_CP158252.1"/>
</dbReference>
<evidence type="ECO:0000256" key="22">
    <source>
        <dbReference type="PROSITE-ProRule" id="PRU00169"/>
    </source>
</evidence>
<dbReference type="Pfam" id="PF01627">
    <property type="entry name" value="Hpt"/>
    <property type="match status" value="1"/>
</dbReference>
<evidence type="ECO:0000256" key="16">
    <source>
        <dbReference type="ARBA" id="ARBA00023136"/>
    </source>
</evidence>
<evidence type="ECO:0000256" key="3">
    <source>
        <dbReference type="ARBA" id="ARBA00012438"/>
    </source>
</evidence>
<dbReference type="InterPro" id="IPR001789">
    <property type="entry name" value="Sig_transdc_resp-reg_receiver"/>
</dbReference>
<keyword evidence="7" id="KW-0808">Transferase</keyword>
<keyword evidence="5" id="KW-0997">Cell inner membrane</keyword>
<dbReference type="InterPro" id="IPR036890">
    <property type="entry name" value="HATPase_C_sf"/>
</dbReference>
<evidence type="ECO:0000256" key="8">
    <source>
        <dbReference type="ARBA" id="ARBA00022692"/>
    </source>
</evidence>
<evidence type="ECO:0000256" key="9">
    <source>
        <dbReference type="ARBA" id="ARBA00022729"/>
    </source>
</evidence>
<keyword evidence="10" id="KW-0547">Nucleotide-binding</keyword>
<dbReference type="Gene3D" id="3.30.450.20">
    <property type="entry name" value="PAS domain"/>
    <property type="match status" value="1"/>
</dbReference>
<dbReference type="PANTHER" id="PTHR43047">
    <property type="entry name" value="TWO-COMPONENT HISTIDINE PROTEIN KINASE"/>
    <property type="match status" value="1"/>
</dbReference>
<dbReference type="GO" id="GO:0000155">
    <property type="term" value="F:phosphorelay sensor kinase activity"/>
    <property type="evidence" value="ECO:0007669"/>
    <property type="project" value="InterPro"/>
</dbReference>
<keyword evidence="4" id="KW-1003">Cell membrane</keyword>
<dbReference type="SMART" id="SM00062">
    <property type="entry name" value="PBPb"/>
    <property type="match status" value="1"/>
</dbReference>
<evidence type="ECO:0000313" key="26">
    <source>
        <dbReference type="EMBL" id="XDJ42242.1"/>
    </source>
</evidence>
<keyword evidence="13" id="KW-1133">Transmembrane helix</keyword>
<dbReference type="FunFam" id="3.30.565.10:FF:000010">
    <property type="entry name" value="Sensor histidine kinase RcsC"/>
    <property type="match status" value="1"/>
</dbReference>
<dbReference type="InterPro" id="IPR036097">
    <property type="entry name" value="HisK_dim/P_sf"/>
</dbReference>
<evidence type="ECO:0000259" key="24">
    <source>
        <dbReference type="PROSITE" id="PS50110"/>
    </source>
</evidence>
<dbReference type="InterPro" id="IPR011006">
    <property type="entry name" value="CheY-like_superfamily"/>
</dbReference>
<name>A0AB39CJJ4_9BURK</name>
<dbReference type="AlphaFoldDB" id="A0AB39CJJ4"/>
<dbReference type="CDD" id="cd00082">
    <property type="entry name" value="HisKA"/>
    <property type="match status" value="1"/>
</dbReference>
<dbReference type="EC" id="2.7.13.3" evidence="3"/>
<dbReference type="EMBL" id="CP158252">
    <property type="protein sequence ID" value="XDJ42242.1"/>
    <property type="molecule type" value="Genomic_DNA"/>
</dbReference>
<feature type="domain" description="Histidine kinase" evidence="23">
    <location>
        <begin position="474"/>
        <end position="701"/>
    </location>
</feature>
<dbReference type="CDD" id="cd00130">
    <property type="entry name" value="PAS"/>
    <property type="match status" value="1"/>
</dbReference>
<dbReference type="PROSITE" id="PS50109">
    <property type="entry name" value="HIS_KIN"/>
    <property type="match status" value="1"/>
</dbReference>
<dbReference type="Gene3D" id="3.40.50.2300">
    <property type="match status" value="1"/>
</dbReference>
<evidence type="ECO:0000256" key="13">
    <source>
        <dbReference type="ARBA" id="ARBA00022989"/>
    </source>
</evidence>
<keyword evidence="12 26" id="KW-0067">ATP-binding</keyword>
<evidence type="ECO:0000256" key="14">
    <source>
        <dbReference type="ARBA" id="ARBA00023012"/>
    </source>
</evidence>